<dbReference type="PANTHER" id="PTHR42718:SF9">
    <property type="entry name" value="MAJOR FACILITATOR SUPERFAMILY MULTIDRUG TRANSPORTER MFSC"/>
    <property type="match status" value="1"/>
</dbReference>
<dbReference type="HOGENOM" id="CLU_001265_47_0_7"/>
<reference evidence="10 11" key="1">
    <citation type="journal article" date="2011" name="J. Bacteriol.">
        <title>Complete genome sequence and updated annotation of Desulfovibrio alaskensis G20.</title>
        <authorList>
            <person name="Hauser L.J."/>
            <person name="Land M.L."/>
            <person name="Brown S.D."/>
            <person name="Larimer F."/>
            <person name="Keller K.L."/>
            <person name="Rapp-Giles B.J."/>
            <person name="Price M.N."/>
            <person name="Lin M."/>
            <person name="Bruce D.C."/>
            <person name="Detter J.C."/>
            <person name="Tapia R."/>
            <person name="Han C.S."/>
            <person name="Goodwin L.A."/>
            <person name="Cheng J.F."/>
            <person name="Pitluck S."/>
            <person name="Copeland A."/>
            <person name="Lucas S."/>
            <person name="Nolan M."/>
            <person name="Lapidus A.L."/>
            <person name="Palumbo A.V."/>
            <person name="Wall J.D."/>
        </authorList>
    </citation>
    <scope>NUCLEOTIDE SEQUENCE [LARGE SCALE GENOMIC DNA]</scope>
    <source>
        <strain evidence="11">ATCC BAA 1058 / DSM 17464 / G20</strain>
    </source>
</reference>
<keyword evidence="5 8" id="KW-0812">Transmembrane</keyword>
<dbReference type="KEGG" id="dde:Dde_0668"/>
<evidence type="ECO:0000256" key="7">
    <source>
        <dbReference type="ARBA" id="ARBA00023136"/>
    </source>
</evidence>
<accession>Q315C7</accession>
<evidence type="ECO:0000256" key="4">
    <source>
        <dbReference type="ARBA" id="ARBA00022475"/>
    </source>
</evidence>
<dbReference type="InterPro" id="IPR020846">
    <property type="entry name" value="MFS_dom"/>
</dbReference>
<evidence type="ECO:0000256" key="5">
    <source>
        <dbReference type="ARBA" id="ARBA00022692"/>
    </source>
</evidence>
<dbReference type="SUPFAM" id="SSF103473">
    <property type="entry name" value="MFS general substrate transporter"/>
    <property type="match status" value="1"/>
</dbReference>
<keyword evidence="3" id="KW-0813">Transport</keyword>
<feature type="transmembrane region" description="Helical" evidence="8">
    <location>
        <begin position="357"/>
        <end position="377"/>
    </location>
</feature>
<dbReference type="NCBIfam" id="TIGR00710">
    <property type="entry name" value="efflux_Bcr_CflA"/>
    <property type="match status" value="1"/>
</dbReference>
<dbReference type="AlphaFoldDB" id="Q315C7"/>
<evidence type="ECO:0000256" key="2">
    <source>
        <dbReference type="ARBA" id="ARBA00006236"/>
    </source>
</evidence>
<evidence type="ECO:0000259" key="9">
    <source>
        <dbReference type="PROSITE" id="PS50850"/>
    </source>
</evidence>
<protein>
    <submittedName>
        <fullName evidence="10">Drug resistance transporter, Bcr/CflA subfamily</fullName>
    </submittedName>
</protein>
<keyword evidence="7 8" id="KW-0472">Membrane</keyword>
<dbReference type="Gene3D" id="1.20.1720.10">
    <property type="entry name" value="Multidrug resistance protein D"/>
    <property type="match status" value="1"/>
</dbReference>
<feature type="transmembrane region" description="Helical" evidence="8">
    <location>
        <begin position="127"/>
        <end position="149"/>
    </location>
</feature>
<dbReference type="InterPro" id="IPR036259">
    <property type="entry name" value="MFS_trans_sf"/>
</dbReference>
<name>Q315C7_OLEA2</name>
<proteinExistence type="inferred from homology"/>
<gene>
    <name evidence="10" type="ordered locus">Dde_0668</name>
</gene>
<dbReference type="PANTHER" id="PTHR42718">
    <property type="entry name" value="MAJOR FACILITATOR SUPERFAMILY MULTIDRUG TRANSPORTER MFSC"/>
    <property type="match status" value="1"/>
</dbReference>
<feature type="domain" description="Major facilitator superfamily (MFS) profile" evidence="9">
    <location>
        <begin position="1"/>
        <end position="381"/>
    </location>
</feature>
<keyword evidence="6 8" id="KW-1133">Transmembrane helix</keyword>
<dbReference type="Proteomes" id="UP000002710">
    <property type="component" value="Chromosome"/>
</dbReference>
<feature type="transmembrane region" description="Helical" evidence="8">
    <location>
        <begin position="270"/>
        <end position="288"/>
    </location>
</feature>
<feature type="transmembrane region" description="Helical" evidence="8">
    <location>
        <begin position="155"/>
        <end position="174"/>
    </location>
</feature>
<feature type="transmembrane region" description="Helical" evidence="8">
    <location>
        <begin position="294"/>
        <end position="314"/>
    </location>
</feature>
<evidence type="ECO:0000313" key="10">
    <source>
        <dbReference type="EMBL" id="ABB37469.1"/>
    </source>
</evidence>
<feature type="transmembrane region" description="Helical" evidence="8">
    <location>
        <begin position="195"/>
        <end position="222"/>
    </location>
</feature>
<dbReference type="Pfam" id="PF07690">
    <property type="entry name" value="MFS_1"/>
    <property type="match status" value="1"/>
</dbReference>
<comment type="subcellular location">
    <subcellularLocation>
        <location evidence="1">Cell membrane</location>
        <topology evidence="1">Multi-pass membrane protein</topology>
    </subcellularLocation>
</comment>
<feature type="transmembrane region" description="Helical" evidence="8">
    <location>
        <begin position="326"/>
        <end position="345"/>
    </location>
</feature>
<dbReference type="RefSeq" id="WP_011366758.1">
    <property type="nucleotide sequence ID" value="NC_007519.1"/>
</dbReference>
<feature type="transmembrane region" description="Helical" evidence="8">
    <location>
        <begin position="41"/>
        <end position="57"/>
    </location>
</feature>
<feature type="transmembrane region" description="Helical" evidence="8">
    <location>
        <begin position="94"/>
        <end position="115"/>
    </location>
</feature>
<keyword evidence="4" id="KW-1003">Cell membrane</keyword>
<dbReference type="EMBL" id="CP000112">
    <property type="protein sequence ID" value="ABB37469.1"/>
    <property type="molecule type" value="Genomic_DNA"/>
</dbReference>
<keyword evidence="11" id="KW-1185">Reference proteome</keyword>
<sequence>MPDFILILLLAAFPALSTDMYLPAIPTLCTLWNIPLAQANLSLVVFFVTFSSFLLIHGPLSDRFGRRPVLLWGILLFIAGSLLCAASQSITTLVAARAVQAVGAAAASALSFALAKDMYTGEQRKKLLAYIGVIVPLCPMAAPTIGAFMLQHVSWRGIFVLQGALALFALYGAFRLREPLTSKASGGAAAALKRYVTLFSNAPFMVYAVAFALPGLAFFAFIAGSSNIYISGFGSSEQQYGLYFAFNAFSLMLGSFLCSRLCVGLASRTILFVSFVGMLLSVLAMFVFGNETPVSFAVTMFCYTMFLGMSRPISNHMILEQVDRNAGAAASLVTFFFFLCGAVAMETISLQWDSKPFVIAVLGGAGTAAALGVTLMLRGRSAEKPATS</sequence>
<evidence type="ECO:0000313" key="11">
    <source>
        <dbReference type="Proteomes" id="UP000002710"/>
    </source>
</evidence>
<feature type="transmembrane region" description="Helical" evidence="8">
    <location>
        <begin position="69"/>
        <end position="88"/>
    </location>
</feature>
<dbReference type="eggNOG" id="COG0477">
    <property type="taxonomic scope" value="Bacteria"/>
</dbReference>
<dbReference type="GO" id="GO:1990961">
    <property type="term" value="P:xenobiotic detoxification by transmembrane export across the plasma membrane"/>
    <property type="evidence" value="ECO:0007669"/>
    <property type="project" value="InterPro"/>
</dbReference>
<evidence type="ECO:0000256" key="6">
    <source>
        <dbReference type="ARBA" id="ARBA00022989"/>
    </source>
</evidence>
<evidence type="ECO:0000256" key="1">
    <source>
        <dbReference type="ARBA" id="ARBA00004651"/>
    </source>
</evidence>
<dbReference type="GO" id="GO:0005886">
    <property type="term" value="C:plasma membrane"/>
    <property type="evidence" value="ECO:0007669"/>
    <property type="project" value="UniProtKB-SubCell"/>
</dbReference>
<dbReference type="PROSITE" id="PS50850">
    <property type="entry name" value="MFS"/>
    <property type="match status" value="1"/>
</dbReference>
<dbReference type="InterPro" id="IPR011701">
    <property type="entry name" value="MFS"/>
</dbReference>
<comment type="similarity">
    <text evidence="2">Belongs to the major facilitator superfamily. Bcr/CmlA family.</text>
</comment>
<feature type="transmembrane region" description="Helical" evidence="8">
    <location>
        <begin position="242"/>
        <end position="263"/>
    </location>
</feature>
<dbReference type="STRING" id="207559.Dde_0668"/>
<dbReference type="GO" id="GO:0042910">
    <property type="term" value="F:xenobiotic transmembrane transporter activity"/>
    <property type="evidence" value="ECO:0007669"/>
    <property type="project" value="InterPro"/>
</dbReference>
<organism evidence="10 11">
    <name type="scientific">Oleidesulfovibrio alaskensis (strain ATCC BAA-1058 / DSM 17464 / G20)</name>
    <name type="common">Desulfovibrio alaskensis</name>
    <dbReference type="NCBI Taxonomy" id="207559"/>
    <lineage>
        <taxon>Bacteria</taxon>
        <taxon>Pseudomonadati</taxon>
        <taxon>Thermodesulfobacteriota</taxon>
        <taxon>Desulfovibrionia</taxon>
        <taxon>Desulfovibrionales</taxon>
        <taxon>Desulfovibrionaceae</taxon>
        <taxon>Oleidesulfovibrio</taxon>
    </lineage>
</organism>
<dbReference type="InterPro" id="IPR004812">
    <property type="entry name" value="Efflux_drug-R_Bcr/CmlA"/>
</dbReference>
<evidence type="ECO:0000256" key="8">
    <source>
        <dbReference type="SAM" id="Phobius"/>
    </source>
</evidence>
<evidence type="ECO:0000256" key="3">
    <source>
        <dbReference type="ARBA" id="ARBA00022448"/>
    </source>
</evidence>